<protein>
    <submittedName>
        <fullName evidence="1">LINE-1 reverse transcriptase like</fullName>
    </submittedName>
</protein>
<comment type="caution">
    <text evidence="1">The sequence shown here is derived from an EMBL/GenBank/DDBJ whole genome shotgun (WGS) entry which is preliminary data.</text>
</comment>
<dbReference type="PANTHER" id="PTHR33116:SF78">
    <property type="entry name" value="OS12G0587133 PROTEIN"/>
    <property type="match status" value="1"/>
</dbReference>
<dbReference type="GO" id="GO:0003964">
    <property type="term" value="F:RNA-directed DNA polymerase activity"/>
    <property type="evidence" value="ECO:0007669"/>
    <property type="project" value="UniProtKB-KW"/>
</dbReference>
<evidence type="ECO:0000313" key="1">
    <source>
        <dbReference type="EMBL" id="MCI62266.1"/>
    </source>
</evidence>
<keyword evidence="1" id="KW-0808">Transferase</keyword>
<dbReference type="AlphaFoldDB" id="A0A392TQ80"/>
<keyword evidence="1" id="KW-0695">RNA-directed DNA polymerase</keyword>
<dbReference type="EMBL" id="LXQA010615959">
    <property type="protein sequence ID" value="MCI62266.1"/>
    <property type="molecule type" value="Genomic_DNA"/>
</dbReference>
<feature type="non-terminal residue" evidence="1">
    <location>
        <position position="64"/>
    </location>
</feature>
<dbReference type="PANTHER" id="PTHR33116">
    <property type="entry name" value="REVERSE TRANSCRIPTASE ZINC-BINDING DOMAIN-CONTAINING PROTEIN-RELATED-RELATED"/>
    <property type="match status" value="1"/>
</dbReference>
<proteinExistence type="predicted"/>
<name>A0A392TQ80_9FABA</name>
<dbReference type="Proteomes" id="UP000265520">
    <property type="component" value="Unassembled WGS sequence"/>
</dbReference>
<organism evidence="1 2">
    <name type="scientific">Trifolium medium</name>
    <dbReference type="NCBI Taxonomy" id="97028"/>
    <lineage>
        <taxon>Eukaryota</taxon>
        <taxon>Viridiplantae</taxon>
        <taxon>Streptophyta</taxon>
        <taxon>Embryophyta</taxon>
        <taxon>Tracheophyta</taxon>
        <taxon>Spermatophyta</taxon>
        <taxon>Magnoliopsida</taxon>
        <taxon>eudicotyledons</taxon>
        <taxon>Gunneridae</taxon>
        <taxon>Pentapetalae</taxon>
        <taxon>rosids</taxon>
        <taxon>fabids</taxon>
        <taxon>Fabales</taxon>
        <taxon>Fabaceae</taxon>
        <taxon>Papilionoideae</taxon>
        <taxon>50 kb inversion clade</taxon>
        <taxon>NPAAA clade</taxon>
        <taxon>Hologalegina</taxon>
        <taxon>IRL clade</taxon>
        <taxon>Trifolieae</taxon>
        <taxon>Trifolium</taxon>
    </lineage>
</organism>
<keyword evidence="1" id="KW-0548">Nucleotidyltransferase</keyword>
<reference evidence="1 2" key="1">
    <citation type="journal article" date="2018" name="Front. Plant Sci.">
        <title>Red Clover (Trifolium pratense) and Zigzag Clover (T. medium) - A Picture of Genomic Similarities and Differences.</title>
        <authorList>
            <person name="Dluhosova J."/>
            <person name="Istvanek J."/>
            <person name="Nedelnik J."/>
            <person name="Repkova J."/>
        </authorList>
    </citation>
    <scope>NUCLEOTIDE SEQUENCE [LARGE SCALE GENOMIC DNA]</scope>
    <source>
        <strain evidence="2">cv. 10/8</strain>
        <tissue evidence="1">Leaf</tissue>
    </source>
</reference>
<evidence type="ECO:0000313" key="2">
    <source>
        <dbReference type="Proteomes" id="UP000265520"/>
    </source>
</evidence>
<accession>A0A392TQ80</accession>
<keyword evidence="2" id="KW-1185">Reference proteome</keyword>
<sequence length="64" mass="6971">MEGAASFLNCTIGSIPFVYLGLPIGANPRLSSTWDSVVKTIEKRLSSWKNRYVSLGGRVVLINS</sequence>